<reference evidence="5" key="1">
    <citation type="submission" date="2017-02" db="UniProtKB">
        <authorList>
            <consortium name="WormBaseParasite"/>
        </authorList>
    </citation>
    <scope>IDENTIFICATION</scope>
</reference>
<organism evidence="3 5">
    <name type="scientific">Dracunculus medinensis</name>
    <name type="common">Guinea worm</name>
    <dbReference type="NCBI Taxonomy" id="318479"/>
    <lineage>
        <taxon>Eukaryota</taxon>
        <taxon>Metazoa</taxon>
        <taxon>Ecdysozoa</taxon>
        <taxon>Nematoda</taxon>
        <taxon>Chromadorea</taxon>
        <taxon>Rhabditida</taxon>
        <taxon>Spirurina</taxon>
        <taxon>Dracunculoidea</taxon>
        <taxon>Dracunculidae</taxon>
        <taxon>Dracunculus</taxon>
    </lineage>
</organism>
<evidence type="ECO:0000313" key="5">
    <source>
        <dbReference type="WBParaSite" id="DME_0000260801-mRNA-1"/>
    </source>
</evidence>
<keyword evidence="4" id="KW-1185">Reference proteome</keyword>
<dbReference type="EMBL" id="UYYG01001158">
    <property type="protein sequence ID" value="VDN56995.1"/>
    <property type="molecule type" value="Genomic_DNA"/>
</dbReference>
<sequence>MEKYLNELHAEVEYRLRCSIERTKEKNLMEVEYEAKLLELLVEVIDRKNYLIESKFDSSAIIEPKLMTKIKHDKESRQRMKKRLRKLKKRLIFTKESGRKSVE</sequence>
<dbReference type="Proteomes" id="UP000274756">
    <property type="component" value="Unassembled WGS sequence"/>
</dbReference>
<name>A0A0N4U6P3_DRAME</name>
<evidence type="ECO:0000313" key="3">
    <source>
        <dbReference type="Proteomes" id="UP000038040"/>
    </source>
</evidence>
<evidence type="ECO:0000256" key="1">
    <source>
        <dbReference type="SAM" id="Coils"/>
    </source>
</evidence>
<accession>A0A0N4U6P3</accession>
<evidence type="ECO:0000313" key="2">
    <source>
        <dbReference type="EMBL" id="VDN56995.1"/>
    </source>
</evidence>
<gene>
    <name evidence="2" type="ORF">DME_LOCUS6968</name>
</gene>
<dbReference type="WBParaSite" id="DME_0000260801-mRNA-1">
    <property type="protein sequence ID" value="DME_0000260801-mRNA-1"/>
    <property type="gene ID" value="DME_0000260801"/>
</dbReference>
<feature type="coiled-coil region" evidence="1">
    <location>
        <begin position="70"/>
        <end position="97"/>
    </location>
</feature>
<proteinExistence type="predicted"/>
<dbReference type="Proteomes" id="UP000038040">
    <property type="component" value="Unplaced"/>
</dbReference>
<dbReference type="AlphaFoldDB" id="A0A0N4U6P3"/>
<protein>
    <submittedName>
        <fullName evidence="5">BMERB domain-containing protein</fullName>
    </submittedName>
</protein>
<dbReference type="OrthoDB" id="25654at2759"/>
<reference evidence="2 4" key="2">
    <citation type="submission" date="2018-11" db="EMBL/GenBank/DDBJ databases">
        <authorList>
            <consortium name="Pathogen Informatics"/>
        </authorList>
    </citation>
    <scope>NUCLEOTIDE SEQUENCE [LARGE SCALE GENOMIC DNA]</scope>
</reference>
<evidence type="ECO:0000313" key="4">
    <source>
        <dbReference type="Proteomes" id="UP000274756"/>
    </source>
</evidence>
<keyword evidence="1" id="KW-0175">Coiled coil</keyword>